<protein>
    <submittedName>
        <fullName evidence="1">Uncharacterized protein</fullName>
    </submittedName>
</protein>
<sequence length="75" mass="8442">MGPGTDFVCRLVSSSMSRHYMIELWGLGTDSVKRPVSSSNMQVLQSVQRGNSMNGLAILPMRYVNRKNELELFYG</sequence>
<dbReference type="Proteomes" id="UP000239757">
    <property type="component" value="Unassembled WGS sequence"/>
</dbReference>
<accession>A0A2P5Y0T8</accession>
<evidence type="ECO:0000313" key="2">
    <source>
        <dbReference type="Proteomes" id="UP000239757"/>
    </source>
</evidence>
<name>A0A2P5Y0T8_GOSBA</name>
<reference evidence="1 2" key="1">
    <citation type="submission" date="2015-01" db="EMBL/GenBank/DDBJ databases">
        <title>Genome of allotetraploid Gossypium barbadense reveals genomic plasticity and fiber elongation in cotton evolution.</title>
        <authorList>
            <person name="Chen X."/>
            <person name="Liu X."/>
            <person name="Zhao B."/>
            <person name="Zheng H."/>
            <person name="Hu Y."/>
            <person name="Lu G."/>
            <person name="Yang C."/>
            <person name="Chen J."/>
            <person name="Shan C."/>
            <person name="Zhang L."/>
            <person name="Zhou Y."/>
            <person name="Wang L."/>
            <person name="Guo W."/>
            <person name="Bai Y."/>
            <person name="Ruan J."/>
            <person name="Shangguan X."/>
            <person name="Mao Y."/>
            <person name="Jiang J."/>
            <person name="Zhu Y."/>
            <person name="Lei J."/>
            <person name="Kang H."/>
            <person name="Chen S."/>
            <person name="He X."/>
            <person name="Wang R."/>
            <person name="Wang Y."/>
            <person name="Chen J."/>
            <person name="Wang L."/>
            <person name="Yu S."/>
            <person name="Wang B."/>
            <person name="Wei J."/>
            <person name="Song S."/>
            <person name="Lu X."/>
            <person name="Gao Z."/>
            <person name="Gu W."/>
            <person name="Deng X."/>
            <person name="Ma D."/>
            <person name="Wang S."/>
            <person name="Liang W."/>
            <person name="Fang L."/>
            <person name="Cai C."/>
            <person name="Zhu X."/>
            <person name="Zhou B."/>
            <person name="Zhang Y."/>
            <person name="Chen Z."/>
            <person name="Xu S."/>
            <person name="Zhu R."/>
            <person name="Wang S."/>
            <person name="Zhang T."/>
            <person name="Zhao G."/>
        </authorList>
    </citation>
    <scope>NUCLEOTIDE SEQUENCE [LARGE SCALE GENOMIC DNA]</scope>
    <source>
        <strain evidence="2">cv. Xinhai21</strain>
        <tissue evidence="1">Leaf</tissue>
    </source>
</reference>
<dbReference type="AlphaFoldDB" id="A0A2P5Y0T8"/>
<proteinExistence type="predicted"/>
<evidence type="ECO:0000313" key="1">
    <source>
        <dbReference type="EMBL" id="PPS09203.1"/>
    </source>
</evidence>
<gene>
    <name evidence="1" type="ORF">GOBAR_AA11442</name>
</gene>
<dbReference type="EMBL" id="KZ663894">
    <property type="protein sequence ID" value="PPS09203.1"/>
    <property type="molecule type" value="Genomic_DNA"/>
</dbReference>
<organism evidence="1 2">
    <name type="scientific">Gossypium barbadense</name>
    <name type="common">Sea Island cotton</name>
    <name type="synonym">Hibiscus barbadensis</name>
    <dbReference type="NCBI Taxonomy" id="3634"/>
    <lineage>
        <taxon>Eukaryota</taxon>
        <taxon>Viridiplantae</taxon>
        <taxon>Streptophyta</taxon>
        <taxon>Embryophyta</taxon>
        <taxon>Tracheophyta</taxon>
        <taxon>Spermatophyta</taxon>
        <taxon>Magnoliopsida</taxon>
        <taxon>eudicotyledons</taxon>
        <taxon>Gunneridae</taxon>
        <taxon>Pentapetalae</taxon>
        <taxon>rosids</taxon>
        <taxon>malvids</taxon>
        <taxon>Malvales</taxon>
        <taxon>Malvaceae</taxon>
        <taxon>Malvoideae</taxon>
        <taxon>Gossypium</taxon>
    </lineage>
</organism>